<reference evidence="4 5" key="1">
    <citation type="submission" date="2018-10" db="EMBL/GenBank/DDBJ databases">
        <title>Xanthobacter tagetidis genome sequencing and assembly.</title>
        <authorList>
            <person name="Maclea K.S."/>
            <person name="Goen A.E."/>
            <person name="Fatima S.A."/>
        </authorList>
    </citation>
    <scope>NUCLEOTIDE SEQUENCE [LARGE SCALE GENOMIC DNA]</scope>
    <source>
        <strain evidence="4 5">ATCC 700314</strain>
    </source>
</reference>
<dbReference type="Proteomes" id="UP000269692">
    <property type="component" value="Unassembled WGS sequence"/>
</dbReference>
<keyword evidence="5" id="KW-1185">Reference proteome</keyword>
<protein>
    <submittedName>
        <fullName evidence="4">N-acetylmuramidase</fullName>
    </submittedName>
</protein>
<dbReference type="InterPro" id="IPR008565">
    <property type="entry name" value="TtsA-like_GH18_dom"/>
</dbReference>
<evidence type="ECO:0000256" key="1">
    <source>
        <dbReference type="SAM" id="Phobius"/>
    </source>
</evidence>
<evidence type="ECO:0000313" key="4">
    <source>
        <dbReference type="EMBL" id="RLP79485.1"/>
    </source>
</evidence>
<proteinExistence type="predicted"/>
<keyword evidence="1" id="KW-0812">Transmembrane</keyword>
<name>A0A3L7AHQ7_9HYPH</name>
<evidence type="ECO:0000259" key="2">
    <source>
        <dbReference type="Pfam" id="PF05838"/>
    </source>
</evidence>
<comment type="caution">
    <text evidence="4">The sequence shown here is derived from an EMBL/GenBank/DDBJ whole genome shotgun (WGS) entry which is preliminary data.</text>
</comment>
<evidence type="ECO:0000259" key="3">
    <source>
        <dbReference type="Pfam" id="PF09374"/>
    </source>
</evidence>
<dbReference type="InterPro" id="IPR018537">
    <property type="entry name" value="Peptidoglycan-bd_3"/>
</dbReference>
<dbReference type="SUPFAM" id="SSF53955">
    <property type="entry name" value="Lysozyme-like"/>
    <property type="match status" value="1"/>
</dbReference>
<gene>
    <name evidence="4" type="ORF">D9R14_07420</name>
</gene>
<dbReference type="AlphaFoldDB" id="A0A3L7AHQ7"/>
<dbReference type="Pfam" id="PF09374">
    <property type="entry name" value="PG_binding_3"/>
    <property type="match status" value="1"/>
</dbReference>
<dbReference type="RefSeq" id="WP_121622695.1">
    <property type="nucleotide sequence ID" value="NZ_JACIIW010000001.1"/>
</dbReference>
<evidence type="ECO:0000313" key="5">
    <source>
        <dbReference type="Proteomes" id="UP000269692"/>
    </source>
</evidence>
<dbReference type="Gene3D" id="1.20.141.10">
    <property type="entry name" value="Chitosanase, subunit A, domain 1"/>
    <property type="match status" value="1"/>
</dbReference>
<keyword evidence="1" id="KW-1133">Transmembrane helix</keyword>
<feature type="domain" description="Peptidoglycan binding" evidence="3">
    <location>
        <begin position="99"/>
        <end position="160"/>
    </location>
</feature>
<feature type="domain" description="TtsA-like Glycoside hydrolase family 108" evidence="2">
    <location>
        <begin position="11"/>
        <end position="95"/>
    </location>
</feature>
<organism evidence="4 5">
    <name type="scientific">Xanthobacter tagetidis</name>
    <dbReference type="NCBI Taxonomy" id="60216"/>
    <lineage>
        <taxon>Bacteria</taxon>
        <taxon>Pseudomonadati</taxon>
        <taxon>Pseudomonadota</taxon>
        <taxon>Alphaproteobacteria</taxon>
        <taxon>Hyphomicrobiales</taxon>
        <taxon>Xanthobacteraceae</taxon>
        <taxon>Xanthobacter</taxon>
    </lineage>
</organism>
<dbReference type="OrthoDB" id="9815229at2"/>
<feature type="transmembrane region" description="Helical" evidence="1">
    <location>
        <begin position="233"/>
        <end position="254"/>
    </location>
</feature>
<sequence length="288" mass="30362">MVASNFAPSLAAVLVHEGGYFNHPRDPGGPTMKGVIKRVYDDYRRSKGLPTRDVRQLEESELQEIYRRRYWDLIQGDKLPAGIDYVVFDGAVNSGPAQATKWLQRALGIAADGVLGPATLAALERAEDHDAVIADIQARRLAMLKNLKTWDVFGKGWGRRVAEAKQLGQAIASGSVHLPMPTATACGKAYASSAKSPPPKAIGDALAAGGTVTTGITTATDALTPLADKSDTAATVLMILMVVGALVGVLGFVYREWAKAKAAEIMDALDLNAPDLGTSAEPDGAVPA</sequence>
<dbReference type="InterPro" id="IPR023346">
    <property type="entry name" value="Lysozyme-like_dom_sf"/>
</dbReference>
<dbReference type="CDD" id="cd13926">
    <property type="entry name" value="N-acetylmuramidase_GH108"/>
    <property type="match status" value="1"/>
</dbReference>
<dbReference type="Pfam" id="PF05838">
    <property type="entry name" value="Glyco_hydro_108"/>
    <property type="match status" value="1"/>
</dbReference>
<accession>A0A3L7AHQ7</accession>
<keyword evidence="1" id="KW-0472">Membrane</keyword>
<dbReference type="EMBL" id="RCTF01000005">
    <property type="protein sequence ID" value="RLP79485.1"/>
    <property type="molecule type" value="Genomic_DNA"/>
</dbReference>